<comment type="caution">
    <text evidence="12">The sequence shown here is derived from an EMBL/GenBank/DDBJ whole genome shotgun (WGS) entry which is preliminary data.</text>
</comment>
<dbReference type="GO" id="GO:0007165">
    <property type="term" value="P:signal transduction"/>
    <property type="evidence" value="ECO:0007669"/>
    <property type="project" value="UniProtKB-KW"/>
</dbReference>
<keyword evidence="8 10" id="KW-0675">Receptor</keyword>
<evidence type="ECO:0000256" key="7">
    <source>
        <dbReference type="ARBA" id="ARBA00023136"/>
    </source>
</evidence>
<evidence type="ECO:0000256" key="4">
    <source>
        <dbReference type="ARBA" id="ARBA00022692"/>
    </source>
</evidence>
<keyword evidence="4 10" id="KW-0812">Transmembrane</keyword>
<name>A0A3L8DLT0_OOCBI</name>
<proteinExistence type="inferred from homology"/>
<reference evidence="12" key="2">
    <citation type="submission" date="2018-07" db="EMBL/GenBank/DDBJ databases">
        <authorList>
            <person name="Mckenzie S.K."/>
            <person name="Kronauer D.J.C."/>
        </authorList>
    </citation>
    <scope>NUCLEOTIDE SEQUENCE</scope>
    <source>
        <strain evidence="12">Clonal line C1</strain>
    </source>
</reference>
<accession>A0A3L8DLT0</accession>
<evidence type="ECO:0000256" key="5">
    <source>
        <dbReference type="ARBA" id="ARBA00022725"/>
    </source>
</evidence>
<reference evidence="12" key="1">
    <citation type="journal article" date="2018" name="Genome Res.">
        <title>The genomic architecture and molecular evolution of ant odorant receptors.</title>
        <authorList>
            <person name="McKenzie S.K."/>
            <person name="Kronauer D.J.C."/>
        </authorList>
    </citation>
    <scope>NUCLEOTIDE SEQUENCE [LARGE SCALE GENOMIC DNA]</scope>
    <source>
        <strain evidence="12">Clonal line C1</strain>
    </source>
</reference>
<protein>
    <recommendedName>
        <fullName evidence="10">Odorant receptor</fullName>
    </recommendedName>
</protein>
<dbReference type="InterPro" id="IPR004117">
    <property type="entry name" value="7tm6_olfct_rcpt"/>
</dbReference>
<dbReference type="Proteomes" id="UP000279307">
    <property type="component" value="Chromosome 6"/>
</dbReference>
<feature type="transmembrane region" description="Helical" evidence="10">
    <location>
        <begin position="128"/>
        <end position="151"/>
    </location>
</feature>
<feature type="transmembrane region" description="Helical" evidence="10">
    <location>
        <begin position="58"/>
        <end position="77"/>
    </location>
</feature>
<keyword evidence="7 10" id="KW-0472">Membrane</keyword>
<dbReference type="Pfam" id="PF02949">
    <property type="entry name" value="7tm_6"/>
    <property type="match status" value="1"/>
</dbReference>
<evidence type="ECO:0000256" key="9">
    <source>
        <dbReference type="ARBA" id="ARBA00023224"/>
    </source>
</evidence>
<keyword evidence="5 10" id="KW-0552">Olfaction</keyword>
<keyword evidence="2" id="KW-1003">Cell membrane</keyword>
<feature type="coiled-coil region" evidence="11">
    <location>
        <begin position="86"/>
        <end position="113"/>
    </location>
</feature>
<dbReference type="GO" id="GO:0005886">
    <property type="term" value="C:plasma membrane"/>
    <property type="evidence" value="ECO:0007669"/>
    <property type="project" value="UniProtKB-SubCell"/>
</dbReference>
<keyword evidence="11" id="KW-0175">Coiled coil</keyword>
<comment type="similarity">
    <text evidence="10">Belongs to the insect chemoreceptor superfamily. Heteromeric odorant receptor channel (TC 1.A.69) family.</text>
</comment>
<keyword evidence="9 10" id="KW-0807">Transducer</keyword>
<feature type="transmembrane region" description="Helical" evidence="10">
    <location>
        <begin position="266"/>
        <end position="287"/>
    </location>
</feature>
<keyword evidence="3 10" id="KW-0716">Sensory transduction</keyword>
<dbReference type="OrthoDB" id="7547040at2759"/>
<dbReference type="EMBL" id="QOIP01000006">
    <property type="protein sequence ID" value="RLU21357.1"/>
    <property type="molecule type" value="Genomic_DNA"/>
</dbReference>
<feature type="transmembrane region" description="Helical" evidence="10">
    <location>
        <begin position="299"/>
        <end position="317"/>
    </location>
</feature>
<dbReference type="AlphaFoldDB" id="A0A3L8DLT0"/>
<feature type="transmembrane region" description="Helical" evidence="10">
    <location>
        <begin position="35"/>
        <end position="52"/>
    </location>
</feature>
<dbReference type="PANTHER" id="PTHR21137">
    <property type="entry name" value="ODORANT RECEPTOR"/>
    <property type="match status" value="1"/>
</dbReference>
<organism evidence="12">
    <name type="scientific">Ooceraea biroi</name>
    <name type="common">Clonal raider ant</name>
    <name type="synonym">Cerapachys biroi</name>
    <dbReference type="NCBI Taxonomy" id="2015173"/>
    <lineage>
        <taxon>Eukaryota</taxon>
        <taxon>Metazoa</taxon>
        <taxon>Ecdysozoa</taxon>
        <taxon>Arthropoda</taxon>
        <taxon>Hexapoda</taxon>
        <taxon>Insecta</taxon>
        <taxon>Pterygota</taxon>
        <taxon>Neoptera</taxon>
        <taxon>Endopterygota</taxon>
        <taxon>Hymenoptera</taxon>
        <taxon>Apocrita</taxon>
        <taxon>Aculeata</taxon>
        <taxon>Formicoidea</taxon>
        <taxon>Formicidae</taxon>
        <taxon>Dorylinae</taxon>
        <taxon>Ooceraea</taxon>
    </lineage>
</organism>
<sequence>MICIRSRFFRINRILLFVLGLWPYEQSKFTRLQSILFYIILISFIVAQFAVFTTSKCTLQIVIEILSTIFFFIICVLKYNSYHSNMDAVKYLLELLQHTYNELKDENEVAIIEKYWTIIKRNVEMLTLMLFCGIFICGCNTFLPCILHVILPANKSGPHPSLHIMTEYFIDQEKYFYLLVMHKEVASCIGTTAIIATGTMNMIFLQHACGMFMIASYRMEQATMSLNLKKDNKGNKHLVYMGIIYAIDMHRKAMRYVKLWTSSFNVYYSFLIVNFVISASLISFRIYKGLTSGSSLEKLVSPILFLISLYAYIFYANKSAQEVIDHNNHVFATVYTIRWYVAPLRIQKLVLFLLQKSCKAFNIVIGGLFVGCLEGFATLISTTISYFTVMYSAGR</sequence>
<keyword evidence="6 10" id="KW-1133">Transmembrane helix</keyword>
<dbReference type="PANTHER" id="PTHR21137:SF35">
    <property type="entry name" value="ODORANT RECEPTOR 19A-RELATED"/>
    <property type="match status" value="1"/>
</dbReference>
<gene>
    <name evidence="12" type="ORF">DMN91_005730</name>
</gene>
<evidence type="ECO:0000256" key="2">
    <source>
        <dbReference type="ARBA" id="ARBA00022475"/>
    </source>
</evidence>
<feature type="transmembrane region" description="Helical" evidence="10">
    <location>
        <begin position="361"/>
        <end position="387"/>
    </location>
</feature>
<evidence type="ECO:0000256" key="8">
    <source>
        <dbReference type="ARBA" id="ARBA00023170"/>
    </source>
</evidence>
<evidence type="ECO:0000256" key="3">
    <source>
        <dbReference type="ARBA" id="ARBA00022606"/>
    </source>
</evidence>
<dbReference type="GO" id="GO:0005549">
    <property type="term" value="F:odorant binding"/>
    <property type="evidence" value="ECO:0007669"/>
    <property type="project" value="InterPro"/>
</dbReference>
<dbReference type="GO" id="GO:0004984">
    <property type="term" value="F:olfactory receptor activity"/>
    <property type="evidence" value="ECO:0007669"/>
    <property type="project" value="InterPro"/>
</dbReference>
<evidence type="ECO:0000256" key="6">
    <source>
        <dbReference type="ARBA" id="ARBA00022989"/>
    </source>
</evidence>
<feature type="transmembrane region" description="Helical" evidence="10">
    <location>
        <begin position="193"/>
        <end position="217"/>
    </location>
</feature>
<evidence type="ECO:0000256" key="10">
    <source>
        <dbReference type="RuleBase" id="RU351113"/>
    </source>
</evidence>
<evidence type="ECO:0000313" key="12">
    <source>
        <dbReference type="EMBL" id="RLU21357.1"/>
    </source>
</evidence>
<evidence type="ECO:0000256" key="1">
    <source>
        <dbReference type="ARBA" id="ARBA00004651"/>
    </source>
</evidence>
<comment type="subcellular location">
    <subcellularLocation>
        <location evidence="1 10">Cell membrane</location>
        <topology evidence="1 10">Multi-pass membrane protein</topology>
    </subcellularLocation>
</comment>
<evidence type="ECO:0000256" key="11">
    <source>
        <dbReference type="SAM" id="Coils"/>
    </source>
</evidence>